<name>A0ABR8KT19_9SPHN</name>
<feature type="transmembrane region" description="Helical" evidence="1">
    <location>
        <begin position="6"/>
        <end position="27"/>
    </location>
</feature>
<dbReference type="Pfam" id="PF08570">
    <property type="entry name" value="DUF1761"/>
    <property type="match status" value="1"/>
</dbReference>
<evidence type="ECO:0000313" key="3">
    <source>
        <dbReference type="Proteomes" id="UP000635384"/>
    </source>
</evidence>
<keyword evidence="1" id="KW-0812">Transmembrane</keyword>
<reference evidence="2 3" key="1">
    <citation type="submission" date="2020-09" db="EMBL/GenBank/DDBJ databases">
        <authorList>
            <person name="Yoon J.-W."/>
        </authorList>
    </citation>
    <scope>NUCLEOTIDE SEQUENCE [LARGE SCALE GENOMIC DNA]</scope>
    <source>
        <strain evidence="2 3">KMU-140</strain>
    </source>
</reference>
<dbReference type="EMBL" id="JACXLC010000001">
    <property type="protein sequence ID" value="MBD2842745.1"/>
    <property type="molecule type" value="Genomic_DNA"/>
</dbReference>
<dbReference type="RefSeq" id="WP_190788184.1">
    <property type="nucleotide sequence ID" value="NZ_JACXLC010000001.1"/>
</dbReference>
<accession>A0ABR8KT19</accession>
<feature type="transmembrane region" description="Helical" evidence="1">
    <location>
        <begin position="48"/>
        <end position="67"/>
    </location>
</feature>
<evidence type="ECO:0000313" key="2">
    <source>
        <dbReference type="EMBL" id="MBD2842745.1"/>
    </source>
</evidence>
<comment type="caution">
    <text evidence="2">The sequence shown here is derived from an EMBL/GenBank/DDBJ whole genome shotgun (WGS) entry which is preliminary data.</text>
</comment>
<feature type="transmembrane region" description="Helical" evidence="1">
    <location>
        <begin position="79"/>
        <end position="103"/>
    </location>
</feature>
<organism evidence="2 3">
    <name type="scientific">Erythrobacter rubeus</name>
    <dbReference type="NCBI Taxonomy" id="2760803"/>
    <lineage>
        <taxon>Bacteria</taxon>
        <taxon>Pseudomonadati</taxon>
        <taxon>Pseudomonadota</taxon>
        <taxon>Alphaproteobacteria</taxon>
        <taxon>Sphingomonadales</taxon>
        <taxon>Erythrobacteraceae</taxon>
        <taxon>Erythrobacter/Porphyrobacter group</taxon>
        <taxon>Erythrobacter</taxon>
    </lineage>
</organism>
<dbReference type="Proteomes" id="UP000635384">
    <property type="component" value="Unassembled WGS sequence"/>
</dbReference>
<sequence length="132" mass="14521">MDDFALWPVLAGAAAFFVVGALWYGVIFGKAWQKAAGISDEQVQSGNMFLIFGLTFLFEMLIAMVLWHLLARTNPAPHVIMMMAVGFAVGVMIPAIGINYLYLRKTFTHFLIDAGHFLVGMAAMGGVFVLFR</sequence>
<keyword evidence="1" id="KW-1133">Transmembrane helix</keyword>
<proteinExistence type="predicted"/>
<protein>
    <submittedName>
        <fullName evidence="2">DUF1761 domain-containing protein</fullName>
    </submittedName>
</protein>
<gene>
    <name evidence="2" type="ORF">IB285_10795</name>
</gene>
<feature type="transmembrane region" description="Helical" evidence="1">
    <location>
        <begin position="110"/>
        <end position="131"/>
    </location>
</feature>
<keyword evidence="1" id="KW-0472">Membrane</keyword>
<evidence type="ECO:0000256" key="1">
    <source>
        <dbReference type="SAM" id="Phobius"/>
    </source>
</evidence>
<keyword evidence="3" id="KW-1185">Reference proteome</keyword>
<dbReference type="InterPro" id="IPR013879">
    <property type="entry name" value="DUF1761"/>
</dbReference>